<keyword evidence="3" id="KW-0731">Sigma factor</keyword>
<dbReference type="InterPro" id="IPR039425">
    <property type="entry name" value="RNA_pol_sigma-70-like"/>
</dbReference>
<keyword evidence="4" id="KW-0804">Transcription</keyword>
<evidence type="ECO:0000259" key="6">
    <source>
        <dbReference type="Pfam" id="PF08281"/>
    </source>
</evidence>
<protein>
    <submittedName>
        <fullName evidence="7">RNA polymerase sigma-70 factor, ECF subfamily</fullName>
    </submittedName>
</protein>
<feature type="domain" description="RNA polymerase sigma factor 70 region 4 type 2" evidence="6">
    <location>
        <begin position="120"/>
        <end position="166"/>
    </location>
</feature>
<accession>A0A1H9LGB9</accession>
<dbReference type="NCBIfam" id="TIGR02937">
    <property type="entry name" value="sigma70-ECF"/>
    <property type="match status" value="1"/>
</dbReference>
<dbReference type="GO" id="GO:0003677">
    <property type="term" value="F:DNA binding"/>
    <property type="evidence" value="ECO:0007669"/>
    <property type="project" value="InterPro"/>
</dbReference>
<evidence type="ECO:0000259" key="5">
    <source>
        <dbReference type="Pfam" id="PF04542"/>
    </source>
</evidence>
<evidence type="ECO:0000256" key="3">
    <source>
        <dbReference type="ARBA" id="ARBA00023082"/>
    </source>
</evidence>
<gene>
    <name evidence="7" type="ORF">SAMN04488023_104136</name>
</gene>
<dbReference type="InterPro" id="IPR013324">
    <property type="entry name" value="RNA_pol_sigma_r3/r4-like"/>
</dbReference>
<dbReference type="Proteomes" id="UP000199572">
    <property type="component" value="Unassembled WGS sequence"/>
</dbReference>
<keyword evidence="2" id="KW-0805">Transcription regulation</keyword>
<organism evidence="7 8">
    <name type="scientific">Pedobacter rhizosphaerae</name>
    <dbReference type="NCBI Taxonomy" id="390241"/>
    <lineage>
        <taxon>Bacteria</taxon>
        <taxon>Pseudomonadati</taxon>
        <taxon>Bacteroidota</taxon>
        <taxon>Sphingobacteriia</taxon>
        <taxon>Sphingobacteriales</taxon>
        <taxon>Sphingobacteriaceae</taxon>
        <taxon>Pedobacter</taxon>
    </lineage>
</organism>
<dbReference type="InterPro" id="IPR013249">
    <property type="entry name" value="RNA_pol_sigma70_r4_t2"/>
</dbReference>
<keyword evidence="8" id="KW-1185">Reference proteome</keyword>
<dbReference type="PANTHER" id="PTHR43133">
    <property type="entry name" value="RNA POLYMERASE ECF-TYPE SIGMA FACTO"/>
    <property type="match status" value="1"/>
</dbReference>
<dbReference type="STRING" id="390241.SAMN04488023_104136"/>
<dbReference type="PANTHER" id="PTHR43133:SF46">
    <property type="entry name" value="RNA POLYMERASE SIGMA-70 FACTOR ECF SUBFAMILY"/>
    <property type="match status" value="1"/>
</dbReference>
<dbReference type="InterPro" id="IPR013325">
    <property type="entry name" value="RNA_pol_sigma_r2"/>
</dbReference>
<dbReference type="OrthoDB" id="9150024at2"/>
<dbReference type="InterPro" id="IPR014284">
    <property type="entry name" value="RNA_pol_sigma-70_dom"/>
</dbReference>
<dbReference type="InterPro" id="IPR036388">
    <property type="entry name" value="WH-like_DNA-bd_sf"/>
</dbReference>
<evidence type="ECO:0000256" key="4">
    <source>
        <dbReference type="ARBA" id="ARBA00023163"/>
    </source>
</evidence>
<name>A0A1H9LGB9_9SPHI</name>
<proteinExistence type="inferred from homology"/>
<dbReference type="SUPFAM" id="SSF88659">
    <property type="entry name" value="Sigma3 and sigma4 domains of RNA polymerase sigma factors"/>
    <property type="match status" value="1"/>
</dbReference>
<dbReference type="EMBL" id="FOGG01000004">
    <property type="protein sequence ID" value="SER10486.1"/>
    <property type="molecule type" value="Genomic_DNA"/>
</dbReference>
<evidence type="ECO:0000256" key="2">
    <source>
        <dbReference type="ARBA" id="ARBA00023015"/>
    </source>
</evidence>
<dbReference type="RefSeq" id="WP_090881930.1">
    <property type="nucleotide sequence ID" value="NZ_FOGG01000004.1"/>
</dbReference>
<sequence>MKTELWNKIRNGDAEAMKILYQDCYQELYAFGFRLLPDRDRVKDCVHEIFCEIWSNRKQIGQVDYIQAYLRTCVRNRILKEIKQELNTERIEDQKEILQLREYDYEQLLIASQQLEEQKLKIWHAVNRLTNMQREIISLKFYEGLTYEAIALQLDLKARTVYNHVYTAICSLRENLKD</sequence>
<dbReference type="GO" id="GO:0006352">
    <property type="term" value="P:DNA-templated transcription initiation"/>
    <property type="evidence" value="ECO:0007669"/>
    <property type="project" value="InterPro"/>
</dbReference>
<reference evidence="7 8" key="1">
    <citation type="submission" date="2016-10" db="EMBL/GenBank/DDBJ databases">
        <authorList>
            <person name="de Groot N.N."/>
        </authorList>
    </citation>
    <scope>NUCLEOTIDE SEQUENCE [LARGE SCALE GENOMIC DNA]</scope>
    <source>
        <strain evidence="7 8">DSM 18610</strain>
    </source>
</reference>
<dbReference type="Gene3D" id="1.10.10.10">
    <property type="entry name" value="Winged helix-like DNA-binding domain superfamily/Winged helix DNA-binding domain"/>
    <property type="match status" value="1"/>
</dbReference>
<dbReference type="Pfam" id="PF04542">
    <property type="entry name" value="Sigma70_r2"/>
    <property type="match status" value="1"/>
</dbReference>
<dbReference type="SUPFAM" id="SSF88946">
    <property type="entry name" value="Sigma2 domain of RNA polymerase sigma factors"/>
    <property type="match status" value="1"/>
</dbReference>
<dbReference type="AlphaFoldDB" id="A0A1H9LGB9"/>
<evidence type="ECO:0000313" key="8">
    <source>
        <dbReference type="Proteomes" id="UP000199572"/>
    </source>
</evidence>
<dbReference type="GO" id="GO:0016987">
    <property type="term" value="F:sigma factor activity"/>
    <property type="evidence" value="ECO:0007669"/>
    <property type="project" value="UniProtKB-KW"/>
</dbReference>
<comment type="similarity">
    <text evidence="1">Belongs to the sigma-70 factor family. ECF subfamily.</text>
</comment>
<evidence type="ECO:0000256" key="1">
    <source>
        <dbReference type="ARBA" id="ARBA00010641"/>
    </source>
</evidence>
<feature type="domain" description="RNA polymerase sigma-70 region 2" evidence="5">
    <location>
        <begin position="20"/>
        <end position="84"/>
    </location>
</feature>
<dbReference type="Gene3D" id="1.10.1740.10">
    <property type="match status" value="1"/>
</dbReference>
<dbReference type="InterPro" id="IPR007627">
    <property type="entry name" value="RNA_pol_sigma70_r2"/>
</dbReference>
<dbReference type="Pfam" id="PF08281">
    <property type="entry name" value="Sigma70_r4_2"/>
    <property type="match status" value="1"/>
</dbReference>
<evidence type="ECO:0000313" key="7">
    <source>
        <dbReference type="EMBL" id="SER10486.1"/>
    </source>
</evidence>